<protein>
    <recommendedName>
        <fullName evidence="4">Cell envelope-related transcriptional attenuator domain-containing protein</fullName>
    </recommendedName>
</protein>
<gene>
    <name evidence="5" type="ORF">JMA_28530</name>
</gene>
<organism evidence="5 6">
    <name type="scientific">Jeotgalibacillus malaysiensis</name>
    <dbReference type="NCBI Taxonomy" id="1508404"/>
    <lineage>
        <taxon>Bacteria</taxon>
        <taxon>Bacillati</taxon>
        <taxon>Bacillota</taxon>
        <taxon>Bacilli</taxon>
        <taxon>Bacillales</taxon>
        <taxon>Caryophanaceae</taxon>
        <taxon>Jeotgalibacillus</taxon>
    </lineage>
</organism>
<comment type="similarity">
    <text evidence="1">Belongs to the LytR/CpsA/Psr (LCP) family.</text>
</comment>
<sequence>MDRKTFKKNKKNKRLKKRAMLIGLPIMLLIISGAVYGGYLYTKAQNVADSSYEELEGREQSDLREYEVDPDIDNVSVLFLGVDGSEAREDASGFENGTTRTDAIILATLNNDDKSIKLTSIPRDTLAYIPEVGIEDKINHAHAFGGPKASMEAVEELLDVPVDYYVRMNFYAFMDVVDALNGVEVDVPFDMYEMNSEDEKDAITLEEGRQTVNGEEALAFVRSRYQDSDLARGERQQEIIEAILTKAKSAGSFNRYADVIDAVGENMKTNMRFSEMRSFISYAANSDLKVDSHTLQGEGVYYNNIYYYQAYEDELEDVRADLRDHLDLSGFASEDTDSSGLTSESGYSDNAQEDETNW</sequence>
<dbReference type="STRING" id="1508404.JMA_28530"/>
<evidence type="ECO:0000256" key="1">
    <source>
        <dbReference type="ARBA" id="ARBA00006068"/>
    </source>
</evidence>
<dbReference type="Gene3D" id="3.40.630.190">
    <property type="entry name" value="LCP protein"/>
    <property type="match status" value="1"/>
</dbReference>
<keyword evidence="3" id="KW-0472">Membrane</keyword>
<feature type="domain" description="Cell envelope-related transcriptional attenuator" evidence="4">
    <location>
        <begin position="100"/>
        <end position="248"/>
    </location>
</feature>
<dbReference type="PANTHER" id="PTHR33392:SF3">
    <property type="entry name" value="POLYISOPRENYL-TEICHOIC ACID--PEPTIDOGLYCAN TEICHOIC ACID TRANSFERASE TAGT"/>
    <property type="match status" value="1"/>
</dbReference>
<dbReference type="BioCyc" id="JESP1508404:G14D9-12134-MONOMER"/>
<dbReference type="NCBIfam" id="TIGR00350">
    <property type="entry name" value="lytR_cpsA_psr"/>
    <property type="match status" value="1"/>
</dbReference>
<keyword evidence="6" id="KW-1185">Reference proteome</keyword>
<evidence type="ECO:0000313" key="6">
    <source>
        <dbReference type="Proteomes" id="UP000031449"/>
    </source>
</evidence>
<dbReference type="KEGG" id="jeo:JMA_28530"/>
<accession>A0A0B5API6</accession>
<evidence type="ECO:0000313" key="5">
    <source>
        <dbReference type="EMBL" id="AJD92170.1"/>
    </source>
</evidence>
<dbReference type="HOGENOM" id="CLU_016455_2_1_9"/>
<dbReference type="AlphaFoldDB" id="A0A0B5API6"/>
<evidence type="ECO:0000256" key="3">
    <source>
        <dbReference type="SAM" id="Phobius"/>
    </source>
</evidence>
<dbReference type="InterPro" id="IPR004474">
    <property type="entry name" value="LytR_CpsA_psr"/>
</dbReference>
<feature type="compositionally biased region" description="Polar residues" evidence="2">
    <location>
        <begin position="338"/>
        <end position="350"/>
    </location>
</feature>
<dbReference type="Proteomes" id="UP000031449">
    <property type="component" value="Chromosome"/>
</dbReference>
<dbReference type="EMBL" id="CP009416">
    <property type="protein sequence ID" value="AJD92170.1"/>
    <property type="molecule type" value="Genomic_DNA"/>
</dbReference>
<reference evidence="5 6" key="1">
    <citation type="submission" date="2014-08" db="EMBL/GenBank/DDBJ databases">
        <title>Complete genome of a marine bacteria Jeotgalibacillus malaysiensis.</title>
        <authorList>
            <person name="Yaakop A.S."/>
            <person name="Chan K.-G."/>
            <person name="Goh K.M."/>
        </authorList>
    </citation>
    <scope>NUCLEOTIDE SEQUENCE [LARGE SCALE GENOMIC DNA]</scope>
    <source>
        <strain evidence="5 6">D5</strain>
    </source>
</reference>
<keyword evidence="3" id="KW-1133">Transmembrane helix</keyword>
<keyword evidence="3" id="KW-0812">Transmembrane</keyword>
<evidence type="ECO:0000259" key="4">
    <source>
        <dbReference type="Pfam" id="PF03816"/>
    </source>
</evidence>
<dbReference type="Pfam" id="PF03816">
    <property type="entry name" value="LytR_cpsA_psr"/>
    <property type="match status" value="1"/>
</dbReference>
<evidence type="ECO:0000256" key="2">
    <source>
        <dbReference type="SAM" id="MobiDB-lite"/>
    </source>
</evidence>
<dbReference type="PANTHER" id="PTHR33392">
    <property type="entry name" value="POLYISOPRENYL-TEICHOIC ACID--PEPTIDOGLYCAN TEICHOIC ACID TRANSFERASE TAGU"/>
    <property type="match status" value="1"/>
</dbReference>
<proteinExistence type="inferred from homology"/>
<name>A0A0B5API6_9BACL</name>
<feature type="transmembrane region" description="Helical" evidence="3">
    <location>
        <begin position="21"/>
        <end position="41"/>
    </location>
</feature>
<dbReference type="OrthoDB" id="27330at2"/>
<feature type="region of interest" description="Disordered" evidence="2">
    <location>
        <begin position="331"/>
        <end position="358"/>
    </location>
</feature>
<dbReference type="InterPro" id="IPR050922">
    <property type="entry name" value="LytR/CpsA/Psr_CW_biosynth"/>
</dbReference>